<dbReference type="InterPro" id="IPR013320">
    <property type="entry name" value="ConA-like_dom_sf"/>
</dbReference>
<dbReference type="SUPFAM" id="SSF49899">
    <property type="entry name" value="Concanavalin A-like lectins/glucanases"/>
    <property type="match status" value="1"/>
</dbReference>
<evidence type="ECO:0000256" key="2">
    <source>
        <dbReference type="ARBA" id="ARBA00022734"/>
    </source>
</evidence>
<comment type="caution">
    <text evidence="4">The sequence shown here is derived from an EMBL/GenBank/DDBJ whole genome shotgun (WGS) entry which is preliminary data.</text>
</comment>
<proteinExistence type="inferred from homology"/>
<gene>
    <name evidence="4" type="ORF">LITE_LOCUS28027</name>
</gene>
<evidence type="ECO:0000313" key="4">
    <source>
        <dbReference type="EMBL" id="CAI0444233.1"/>
    </source>
</evidence>
<dbReference type="AlphaFoldDB" id="A0AAV0MBV0"/>
<dbReference type="PANTHER" id="PTHR32401">
    <property type="entry name" value="CONCANAVALIN A-LIKE LECTIN FAMILY PROTEIN"/>
    <property type="match status" value="1"/>
</dbReference>
<dbReference type="Gene3D" id="2.60.120.200">
    <property type="match status" value="1"/>
</dbReference>
<evidence type="ECO:0000313" key="5">
    <source>
        <dbReference type="Proteomes" id="UP001154282"/>
    </source>
</evidence>
<evidence type="ECO:0000259" key="3">
    <source>
        <dbReference type="Pfam" id="PF00139"/>
    </source>
</evidence>
<evidence type="ECO:0000256" key="1">
    <source>
        <dbReference type="ARBA" id="ARBA00007606"/>
    </source>
</evidence>
<reference evidence="4" key="1">
    <citation type="submission" date="2022-08" db="EMBL/GenBank/DDBJ databases">
        <authorList>
            <person name="Gutierrez-Valencia J."/>
        </authorList>
    </citation>
    <scope>NUCLEOTIDE SEQUENCE</scope>
</reference>
<dbReference type="InterPro" id="IPR001220">
    <property type="entry name" value="Legume_lectin_dom"/>
</dbReference>
<organism evidence="4 5">
    <name type="scientific">Linum tenue</name>
    <dbReference type="NCBI Taxonomy" id="586396"/>
    <lineage>
        <taxon>Eukaryota</taxon>
        <taxon>Viridiplantae</taxon>
        <taxon>Streptophyta</taxon>
        <taxon>Embryophyta</taxon>
        <taxon>Tracheophyta</taxon>
        <taxon>Spermatophyta</taxon>
        <taxon>Magnoliopsida</taxon>
        <taxon>eudicotyledons</taxon>
        <taxon>Gunneridae</taxon>
        <taxon>Pentapetalae</taxon>
        <taxon>rosids</taxon>
        <taxon>fabids</taxon>
        <taxon>Malpighiales</taxon>
        <taxon>Linaceae</taxon>
        <taxon>Linum</taxon>
    </lineage>
</organism>
<keyword evidence="2" id="KW-0430">Lectin</keyword>
<feature type="domain" description="Legume lectin" evidence="3">
    <location>
        <begin position="1"/>
        <end position="73"/>
    </location>
</feature>
<dbReference type="InterPro" id="IPR050258">
    <property type="entry name" value="Leguminous_Lectin"/>
</dbReference>
<accession>A0AAV0MBV0</accession>
<dbReference type="GO" id="GO:0030246">
    <property type="term" value="F:carbohydrate binding"/>
    <property type="evidence" value="ECO:0007669"/>
    <property type="project" value="UniProtKB-KW"/>
</dbReference>
<name>A0AAV0MBV0_9ROSI</name>
<dbReference type="EMBL" id="CAMGYJ010000007">
    <property type="protein sequence ID" value="CAI0444233.1"/>
    <property type="molecule type" value="Genomic_DNA"/>
</dbReference>
<comment type="similarity">
    <text evidence="1">Belongs to the leguminous lectin family.</text>
</comment>
<dbReference type="PANTHER" id="PTHR32401:SF51">
    <property type="entry name" value="NON-SPECIFIC SERINE_THREONINE PROTEIN KINASE"/>
    <property type="match status" value="1"/>
</dbReference>
<sequence length="90" mass="9672">MAFTISSSTNHLINALPNQYLDLFNATDLAGNFSTTRTFAVEFDTVPDFELGGNENHIGIDIHSLRSNGSVAAAYYPDDGDGSTRISSVD</sequence>
<keyword evidence="5" id="KW-1185">Reference proteome</keyword>
<dbReference type="Pfam" id="PF00139">
    <property type="entry name" value="Lectin_legB"/>
    <property type="match status" value="1"/>
</dbReference>
<dbReference type="Proteomes" id="UP001154282">
    <property type="component" value="Unassembled WGS sequence"/>
</dbReference>
<protein>
    <recommendedName>
        <fullName evidence="3">Legume lectin domain-containing protein</fullName>
    </recommendedName>
</protein>